<keyword evidence="2" id="KW-1185">Reference proteome</keyword>
<sequence length="211" mass="24803">MLGCNRQKVSEETQIQDSKKSEKKLVFTQETTDRIKKAVNTDSVQLTAFTRSFYKWYEQKGRKPDFIPVRKSTKDSAYMGIDWKAHNIRVTELKNTGFFSNAFLDNYQRIAERIDQKLKSGEEVWLVGEMSPFGPDANAWCNCQDTKEKYWETLTIQDFQRGSGKATFQWTWGDAFTYAIKTEHVQNKWFISEMEGFQFENYFGIDQARPE</sequence>
<organism evidence="1 2">
    <name type="scientific">Nibribacter koreensis</name>
    <dbReference type="NCBI Taxonomy" id="1084519"/>
    <lineage>
        <taxon>Bacteria</taxon>
        <taxon>Pseudomonadati</taxon>
        <taxon>Bacteroidota</taxon>
        <taxon>Cytophagia</taxon>
        <taxon>Cytophagales</taxon>
        <taxon>Hymenobacteraceae</taxon>
        <taxon>Nibribacter</taxon>
    </lineage>
</organism>
<dbReference type="Proteomes" id="UP001501844">
    <property type="component" value="Unassembled WGS sequence"/>
</dbReference>
<evidence type="ECO:0000313" key="1">
    <source>
        <dbReference type="EMBL" id="GAA4313147.1"/>
    </source>
</evidence>
<accession>A0ABP8FXW5</accession>
<name>A0ABP8FXW5_9BACT</name>
<gene>
    <name evidence="1" type="ORF">GCM10023183_32570</name>
</gene>
<dbReference type="EMBL" id="BAABGX010000003">
    <property type="protein sequence ID" value="GAA4313147.1"/>
    <property type="molecule type" value="Genomic_DNA"/>
</dbReference>
<evidence type="ECO:0000313" key="2">
    <source>
        <dbReference type="Proteomes" id="UP001501844"/>
    </source>
</evidence>
<proteinExistence type="predicted"/>
<reference evidence="2" key="1">
    <citation type="journal article" date="2019" name="Int. J. Syst. Evol. Microbiol.">
        <title>The Global Catalogue of Microorganisms (GCM) 10K type strain sequencing project: providing services to taxonomists for standard genome sequencing and annotation.</title>
        <authorList>
            <consortium name="The Broad Institute Genomics Platform"/>
            <consortium name="The Broad Institute Genome Sequencing Center for Infectious Disease"/>
            <person name="Wu L."/>
            <person name="Ma J."/>
        </authorList>
    </citation>
    <scope>NUCLEOTIDE SEQUENCE [LARGE SCALE GENOMIC DNA]</scope>
    <source>
        <strain evidence="2">JCM 17917</strain>
    </source>
</reference>
<comment type="caution">
    <text evidence="1">The sequence shown here is derived from an EMBL/GenBank/DDBJ whole genome shotgun (WGS) entry which is preliminary data.</text>
</comment>
<protein>
    <submittedName>
        <fullName evidence="1">Uncharacterized protein</fullName>
    </submittedName>
</protein>